<reference evidence="1 2" key="1">
    <citation type="submission" date="2022-09" db="EMBL/GenBank/DDBJ databases">
        <title>Interaction between co-microsymbionts with complementary sets of symbiotic genes in legume-rhizobium systems.</title>
        <authorList>
            <person name="Safronova V."/>
            <person name="Sazanova A."/>
            <person name="Afonin A."/>
            <person name="Chirak E."/>
        </authorList>
    </citation>
    <scope>NUCLEOTIDE SEQUENCE [LARGE SCALE GENOMIC DNA]</scope>
    <source>
        <strain evidence="1 2">A18/4-1</strain>
    </source>
</reference>
<protein>
    <recommendedName>
        <fullName evidence="3">HEAT repeat domain-containing protein</fullName>
    </recommendedName>
</protein>
<evidence type="ECO:0000313" key="2">
    <source>
        <dbReference type="Proteomes" id="UP001061862"/>
    </source>
</evidence>
<gene>
    <name evidence="1" type="ORF">N8A98_08640</name>
</gene>
<organism evidence="1 2">
    <name type="scientific">Devosia neptuniae</name>
    <dbReference type="NCBI Taxonomy" id="191302"/>
    <lineage>
        <taxon>Bacteria</taxon>
        <taxon>Pseudomonadati</taxon>
        <taxon>Pseudomonadota</taxon>
        <taxon>Alphaproteobacteria</taxon>
        <taxon>Hyphomicrobiales</taxon>
        <taxon>Devosiaceae</taxon>
        <taxon>Devosia</taxon>
    </lineage>
</organism>
<evidence type="ECO:0008006" key="3">
    <source>
        <dbReference type="Google" id="ProtNLM"/>
    </source>
</evidence>
<name>A0ABY6CHE2_9HYPH</name>
<accession>A0ABY6CHE2</accession>
<proteinExistence type="predicted"/>
<sequence>MTDRDDIVARYLAGDLPQLLVERARRHLTSEDGRAFRAALEELHNDGTIDLLEIANTISSSTIGQHDFFIVMHLYCDLIPNLDAEVPVMLGAVKALVARAGNDLMSSMPNGVYRTWAELGDRARLTLIEIDENDPEDSAYVFLSLQALAKNSPDEALTKAISYVEGAAAPARSAGAKAIGTMALETPVARERVADALATASGKADDNSLGHILVAICEIARSNNDMQPSAVALIRTATPNVGDHAIHQLSLELMFHGEELPAGIVAGLTAVMHKVAITNSATLDNIDSAGVKLLTNGRMSEALALITPLIARHDELASLEALDGFSYALRQLAPNVLGEVIVSWLLSSEFNLGHAALSLVGNHNGDAPLVLEVARATLGLADSDKVLLAHRAIGYLFIHPITAASLVLGIIPGVTETSRKVIVEILFDPLLVNYSGELASWLTERAQTASAPLQPILRELLAQLEVYLEGLGKVGWLKELRPSERERLIENHRQHESARQVHKQAEKRSILFSLVSRSVILYGNGSISYYKGPDGENQRNEMKLHSFSHSFEAPRLDILEPFDLDYKLRVFRTMTLSKS</sequence>
<evidence type="ECO:0000313" key="1">
    <source>
        <dbReference type="EMBL" id="UXN71228.1"/>
    </source>
</evidence>
<dbReference type="EMBL" id="CP104965">
    <property type="protein sequence ID" value="UXN71228.1"/>
    <property type="molecule type" value="Genomic_DNA"/>
</dbReference>
<keyword evidence="2" id="KW-1185">Reference proteome</keyword>
<dbReference type="Proteomes" id="UP001061862">
    <property type="component" value="Chromosome"/>
</dbReference>
<dbReference type="RefSeq" id="WP_262170670.1">
    <property type="nucleotide sequence ID" value="NZ_CP104965.1"/>
</dbReference>